<name>A0ACC0UGQ2_9AGAM</name>
<organism evidence="1 2">
    <name type="scientific">Russula earlei</name>
    <dbReference type="NCBI Taxonomy" id="71964"/>
    <lineage>
        <taxon>Eukaryota</taxon>
        <taxon>Fungi</taxon>
        <taxon>Dikarya</taxon>
        <taxon>Basidiomycota</taxon>
        <taxon>Agaricomycotina</taxon>
        <taxon>Agaricomycetes</taxon>
        <taxon>Russulales</taxon>
        <taxon>Russulaceae</taxon>
        <taxon>Russula</taxon>
    </lineage>
</organism>
<dbReference type="Proteomes" id="UP001207468">
    <property type="component" value="Unassembled WGS sequence"/>
</dbReference>
<evidence type="ECO:0000313" key="2">
    <source>
        <dbReference type="Proteomes" id="UP001207468"/>
    </source>
</evidence>
<proteinExistence type="predicted"/>
<keyword evidence="2" id="KW-1185">Reference proteome</keyword>
<reference evidence="1" key="1">
    <citation type="submission" date="2021-03" db="EMBL/GenBank/DDBJ databases">
        <title>Evolutionary priming and transition to the ectomycorrhizal habit in an iconic lineage of mushroom-forming fungi: is preadaptation a requirement?</title>
        <authorList>
            <consortium name="DOE Joint Genome Institute"/>
            <person name="Looney B.P."/>
            <person name="Miyauchi S."/>
            <person name="Morin E."/>
            <person name="Drula E."/>
            <person name="Courty P.E."/>
            <person name="Chicoki N."/>
            <person name="Fauchery L."/>
            <person name="Kohler A."/>
            <person name="Kuo A."/>
            <person name="LaButti K."/>
            <person name="Pangilinan J."/>
            <person name="Lipzen A."/>
            <person name="Riley R."/>
            <person name="Andreopoulos W."/>
            <person name="He G."/>
            <person name="Johnson J."/>
            <person name="Barry K.W."/>
            <person name="Grigoriev I.V."/>
            <person name="Nagy L."/>
            <person name="Hibbett D."/>
            <person name="Henrissat B."/>
            <person name="Matheny P.B."/>
            <person name="Labbe J."/>
            <person name="Martin A.F."/>
        </authorList>
    </citation>
    <scope>NUCLEOTIDE SEQUENCE</scope>
    <source>
        <strain evidence="1">BPL698</strain>
    </source>
</reference>
<evidence type="ECO:0000313" key="1">
    <source>
        <dbReference type="EMBL" id="KAI9510495.1"/>
    </source>
</evidence>
<sequence>MGFFQKFLSLGSRKSKKRRAALSVETRSKPPTSSEDARRQHEEQEEIANRLLRSSSQRYAVMNQVDYSSLPPIPHPVNSLTLTSSASVSRSASVQTRRTYTVTIRDRKVEALTEFPNANPPLDTHPHSSHHRDDRSGQISKLQPVTPKDQNRLRMLRQDPSVASLLDMYDNKGCLDSTAFSNTPPTAEKDSTAIKGGHAQLKRGDSTLRQLLGDPESTSLTSSTEGDISWAERMLRERVLRDDQSTTSSFHLETPKDTVLGNDPFREIKPKISLSDSSHAIDPDPHRATISSTTVELSYTSEDNPALQPKHTTESESRPAAEVFGFLLEKRQARSPMPMKRQLSLTAHTSTPWDLKSSTGHVHGVPATPLNPKRSQSHSNRFRPGELPFSDTPSTVGSIVVDPPHTATILEHSRIPVVHGRPCEDSRAGQLTATAITTRVSRVPRGRRSLQLASGTQIPIFENHTSSTSLTKSVKQTVASTGRDDALRLVTNAVEQQSCVSPHLSSKYDVTFPLRSAHRRSVSYSSSRPGLDDRDAGHEALRMAHGRGSRLSVGNKENIMGTVENALHCSGNPKSRLPMTPNRERALRSSYPSPASSSELSPVGQKMMAELRKQRQARGERTKNRFAEAAVTYV</sequence>
<gene>
    <name evidence="1" type="ORF">F5148DRAFT_570433</name>
</gene>
<protein>
    <submittedName>
        <fullName evidence="1">Uncharacterized protein</fullName>
    </submittedName>
</protein>
<accession>A0ACC0UGQ2</accession>
<comment type="caution">
    <text evidence="1">The sequence shown here is derived from an EMBL/GenBank/DDBJ whole genome shotgun (WGS) entry which is preliminary data.</text>
</comment>
<dbReference type="EMBL" id="JAGFNK010000041">
    <property type="protein sequence ID" value="KAI9510495.1"/>
    <property type="molecule type" value="Genomic_DNA"/>
</dbReference>